<reference evidence="2 3" key="1">
    <citation type="submission" date="2024-05" db="EMBL/GenBank/DDBJ databases">
        <title>Sphingomonas sp. HF-S3 16S ribosomal RNA gene Genome sequencing and assembly.</title>
        <authorList>
            <person name="Lee H."/>
        </authorList>
    </citation>
    <scope>NUCLEOTIDE SEQUENCE [LARGE SCALE GENOMIC DNA]</scope>
    <source>
        <strain evidence="2 3">HF-S3</strain>
    </source>
</reference>
<feature type="transmembrane region" description="Helical" evidence="1">
    <location>
        <begin position="35"/>
        <end position="54"/>
    </location>
</feature>
<dbReference type="RefSeq" id="WP_346248607.1">
    <property type="nucleotide sequence ID" value="NZ_JBDIZK010000015.1"/>
</dbReference>
<accession>A0ABV0BGS0</accession>
<keyword evidence="1" id="KW-1133">Transmembrane helix</keyword>
<keyword evidence="1" id="KW-0472">Membrane</keyword>
<gene>
    <name evidence="2" type="ORF">TPR58_20485</name>
</gene>
<feature type="transmembrane region" description="Helical" evidence="1">
    <location>
        <begin position="60"/>
        <end position="79"/>
    </location>
</feature>
<dbReference type="EMBL" id="JBDIZK010000015">
    <property type="protein sequence ID" value="MEN3749562.1"/>
    <property type="molecule type" value="Genomic_DNA"/>
</dbReference>
<evidence type="ECO:0000313" key="3">
    <source>
        <dbReference type="Proteomes" id="UP001427805"/>
    </source>
</evidence>
<proteinExistence type="predicted"/>
<feature type="transmembrane region" description="Helical" evidence="1">
    <location>
        <begin position="6"/>
        <end position="28"/>
    </location>
</feature>
<evidence type="ECO:0000256" key="1">
    <source>
        <dbReference type="SAM" id="Phobius"/>
    </source>
</evidence>
<dbReference type="Proteomes" id="UP001427805">
    <property type="component" value="Unassembled WGS sequence"/>
</dbReference>
<protein>
    <submittedName>
        <fullName evidence="2">Uncharacterized protein</fullName>
    </submittedName>
</protein>
<comment type="caution">
    <text evidence="2">The sequence shown here is derived from an EMBL/GenBank/DDBJ whole genome shotgun (WGS) entry which is preliminary data.</text>
</comment>
<name>A0ABV0BGS0_9SPHN</name>
<organism evidence="2 3">
    <name type="scientific">Sphingomonas rustica</name>
    <dbReference type="NCBI Taxonomy" id="3103142"/>
    <lineage>
        <taxon>Bacteria</taxon>
        <taxon>Pseudomonadati</taxon>
        <taxon>Pseudomonadota</taxon>
        <taxon>Alphaproteobacteria</taxon>
        <taxon>Sphingomonadales</taxon>
        <taxon>Sphingomonadaceae</taxon>
        <taxon>Sphingomonas</taxon>
    </lineage>
</organism>
<keyword evidence="3" id="KW-1185">Reference proteome</keyword>
<keyword evidence="1" id="KW-0812">Transmembrane</keyword>
<sequence length="100" mass="11358">MAYVLGSIVGACLLLYLLQLLWEYLLFMRIMHRPVAGKAASVFAAWVTSMAIAFAAQFNPVWYCIAALIVGAIVIWRGVRLEREMRSRSEAEDELETTFR</sequence>
<evidence type="ECO:0000313" key="2">
    <source>
        <dbReference type="EMBL" id="MEN3749562.1"/>
    </source>
</evidence>